<name>A0A6A5QBH2_AMPQU</name>
<feature type="region of interest" description="Disordered" evidence="1">
    <location>
        <begin position="60"/>
        <end position="124"/>
    </location>
</feature>
<evidence type="ECO:0000313" key="2">
    <source>
        <dbReference type="EMBL" id="KAF1912885.1"/>
    </source>
</evidence>
<dbReference type="EMBL" id="ML979139">
    <property type="protein sequence ID" value="KAF1912885.1"/>
    <property type="molecule type" value="Genomic_DNA"/>
</dbReference>
<proteinExistence type="predicted"/>
<feature type="compositionally biased region" description="Acidic residues" evidence="1">
    <location>
        <begin position="94"/>
        <end position="106"/>
    </location>
</feature>
<reference evidence="2" key="1">
    <citation type="journal article" date="2020" name="Stud. Mycol.">
        <title>101 Dothideomycetes genomes: a test case for predicting lifestyles and emergence of pathogens.</title>
        <authorList>
            <person name="Haridas S."/>
            <person name="Albert R."/>
            <person name="Binder M."/>
            <person name="Bloem J."/>
            <person name="Labutti K."/>
            <person name="Salamov A."/>
            <person name="Andreopoulos B."/>
            <person name="Baker S."/>
            <person name="Barry K."/>
            <person name="Bills G."/>
            <person name="Bluhm B."/>
            <person name="Cannon C."/>
            <person name="Castanera R."/>
            <person name="Culley D."/>
            <person name="Daum C."/>
            <person name="Ezra D."/>
            <person name="Gonzalez J."/>
            <person name="Henrissat B."/>
            <person name="Kuo A."/>
            <person name="Liang C."/>
            <person name="Lipzen A."/>
            <person name="Lutzoni F."/>
            <person name="Magnuson J."/>
            <person name="Mondo S."/>
            <person name="Nolan M."/>
            <person name="Ohm R."/>
            <person name="Pangilinan J."/>
            <person name="Park H.-J."/>
            <person name="Ramirez L."/>
            <person name="Alfaro M."/>
            <person name="Sun H."/>
            <person name="Tritt A."/>
            <person name="Yoshinaga Y."/>
            <person name="Zwiers L.-H."/>
            <person name="Turgeon B."/>
            <person name="Goodwin S."/>
            <person name="Spatafora J."/>
            <person name="Crous P."/>
            <person name="Grigoriev I."/>
        </authorList>
    </citation>
    <scope>NUCLEOTIDE SEQUENCE</scope>
    <source>
        <strain evidence="2">HMLAC05119</strain>
    </source>
</reference>
<dbReference type="AlphaFoldDB" id="A0A6A5QBH2"/>
<accession>A0A6A5QBH2</accession>
<dbReference type="Proteomes" id="UP000800096">
    <property type="component" value="Unassembled WGS sequence"/>
</dbReference>
<evidence type="ECO:0000313" key="3">
    <source>
        <dbReference type="Proteomes" id="UP000800096"/>
    </source>
</evidence>
<gene>
    <name evidence="2" type="ORF">BDU57DRAFT_338175</name>
</gene>
<dbReference type="OrthoDB" id="10428715at2759"/>
<keyword evidence="3" id="KW-1185">Reference proteome</keyword>
<protein>
    <submittedName>
        <fullName evidence="2">Uncharacterized protein</fullName>
    </submittedName>
</protein>
<sequence length="285" mass="31205">MKKPAVTDKYFPAEVFRRMRPYPEVLKLFKWFYRFEMDVMMPRLDPVIMMARINSKFDETDDVQQGEHGLGDAPGDDGDDVVGRESAGGNVSGMEDETVDEHDPVDENNTAAEGKAAVKGKSIVEDEAMAENDTAVEDETTAGSDSVVENQAVDEGQTIPDDQPASSNRLWTLMPPPRTYSLPTSTVPSAVSSPLPRALGHLRATGSPLAPNPSPALSNDAGETLGNLAHLTERLQVMGDQLDEGGVVPQSRFASPAFWQGTILQNRYNNFELALTRYRKHREAA</sequence>
<organism evidence="2 3">
    <name type="scientific">Ampelomyces quisqualis</name>
    <name type="common">Powdery mildew agent</name>
    <dbReference type="NCBI Taxonomy" id="50730"/>
    <lineage>
        <taxon>Eukaryota</taxon>
        <taxon>Fungi</taxon>
        <taxon>Dikarya</taxon>
        <taxon>Ascomycota</taxon>
        <taxon>Pezizomycotina</taxon>
        <taxon>Dothideomycetes</taxon>
        <taxon>Pleosporomycetidae</taxon>
        <taxon>Pleosporales</taxon>
        <taxon>Pleosporineae</taxon>
        <taxon>Phaeosphaeriaceae</taxon>
        <taxon>Ampelomyces</taxon>
    </lineage>
</organism>
<evidence type="ECO:0000256" key="1">
    <source>
        <dbReference type="SAM" id="MobiDB-lite"/>
    </source>
</evidence>